<feature type="domain" description="CoA-binding" evidence="1">
    <location>
        <begin position="6"/>
        <end position="98"/>
    </location>
</feature>
<dbReference type="RefSeq" id="WP_004625771.1">
    <property type="nucleotide sequence ID" value="NZ_AORV01000033.1"/>
</dbReference>
<dbReference type="EMBL" id="AORV01000033">
    <property type="protein sequence ID" value="EMS71790.1"/>
    <property type="molecule type" value="Genomic_DNA"/>
</dbReference>
<dbReference type="SMART" id="SM00881">
    <property type="entry name" value="CoA_binding"/>
    <property type="match status" value="1"/>
</dbReference>
<organism evidence="2 3">
    <name type="scientific">Ruminiclostridium cellobioparum subsp. termitidis CT1112</name>
    <dbReference type="NCBI Taxonomy" id="1195236"/>
    <lineage>
        <taxon>Bacteria</taxon>
        <taxon>Bacillati</taxon>
        <taxon>Bacillota</taxon>
        <taxon>Clostridia</taxon>
        <taxon>Eubacteriales</taxon>
        <taxon>Oscillospiraceae</taxon>
        <taxon>Ruminiclostridium</taxon>
    </lineage>
</organism>
<dbReference type="STRING" id="1195236.CTER_2191"/>
<evidence type="ECO:0000313" key="3">
    <source>
        <dbReference type="Proteomes" id="UP000014155"/>
    </source>
</evidence>
<reference evidence="2 3" key="1">
    <citation type="journal article" date="2013" name="Genome Announc.">
        <title>Draft Genome Sequence of the Cellulolytic, Mesophilic, Anaerobic Bacterium Clostridium termitidis Strain CT1112 (DSM 5398).</title>
        <authorList>
            <person name="Lal S."/>
            <person name="Ramachandran U."/>
            <person name="Zhang X."/>
            <person name="Munir R."/>
            <person name="Sparling R."/>
            <person name="Levin D.B."/>
        </authorList>
    </citation>
    <scope>NUCLEOTIDE SEQUENCE [LARGE SCALE GENOMIC DNA]</scope>
    <source>
        <strain evidence="2 3">CT1112</strain>
    </source>
</reference>
<proteinExistence type="predicted"/>
<evidence type="ECO:0000313" key="2">
    <source>
        <dbReference type="EMBL" id="EMS71790.1"/>
    </source>
</evidence>
<dbReference type="PATRIC" id="fig|1195236.3.peg.2493"/>
<dbReference type="SUPFAM" id="SSF51735">
    <property type="entry name" value="NAD(P)-binding Rossmann-fold domains"/>
    <property type="match status" value="1"/>
</dbReference>
<dbReference type="Pfam" id="PF13380">
    <property type="entry name" value="CoA_binding_2"/>
    <property type="match status" value="1"/>
</dbReference>
<keyword evidence="3" id="KW-1185">Reference proteome</keyword>
<gene>
    <name evidence="2" type="ORF">CTER_2191</name>
</gene>
<name>S0FII4_RUMCE</name>
<dbReference type="InterPro" id="IPR003781">
    <property type="entry name" value="CoA-bd"/>
</dbReference>
<accession>S0FII4</accession>
<dbReference type="eggNOG" id="COG1832">
    <property type="taxonomic scope" value="Bacteria"/>
</dbReference>
<dbReference type="AlphaFoldDB" id="S0FII4"/>
<dbReference type="PANTHER" id="PTHR33303:SF2">
    <property type="entry name" value="COA-BINDING DOMAIN-CONTAINING PROTEIN"/>
    <property type="match status" value="1"/>
</dbReference>
<protein>
    <submittedName>
        <fullName evidence="2">Putative CoA-binding protein</fullName>
    </submittedName>
</protein>
<comment type="caution">
    <text evidence="2">The sequence shown here is derived from an EMBL/GenBank/DDBJ whole genome shotgun (WGS) entry which is preliminary data.</text>
</comment>
<dbReference type="PANTHER" id="PTHR33303">
    <property type="entry name" value="CYTOPLASMIC PROTEIN-RELATED"/>
    <property type="match status" value="1"/>
</dbReference>
<dbReference type="InterPro" id="IPR036291">
    <property type="entry name" value="NAD(P)-bd_dom_sf"/>
</dbReference>
<dbReference type="Gene3D" id="3.40.50.720">
    <property type="entry name" value="NAD(P)-binding Rossmann-like Domain"/>
    <property type="match status" value="1"/>
</dbReference>
<evidence type="ECO:0000259" key="1">
    <source>
        <dbReference type="SMART" id="SM00881"/>
    </source>
</evidence>
<sequence length="124" mass="14098">MLEEIMLGKKIWAVVGANQDQEKYGNMIFRKLKSKGYEVYPVNPMYDTVEGDKCYKDLTSLPVVPEVIDMVVSPKRGRAFIDEAARLGIKYIWLQPGTYDAELLKQIEDLGLQQVQACVLVSVR</sequence>
<dbReference type="Proteomes" id="UP000014155">
    <property type="component" value="Unassembled WGS sequence"/>
</dbReference>